<dbReference type="InterPro" id="IPR029052">
    <property type="entry name" value="Metallo-depent_PP-like"/>
</dbReference>
<name>A0A8J3DN58_9HYPH</name>
<dbReference type="GO" id="GO:0016787">
    <property type="term" value="F:hydrolase activity"/>
    <property type="evidence" value="ECO:0007669"/>
    <property type="project" value="InterPro"/>
</dbReference>
<feature type="region of interest" description="Disordered" evidence="1">
    <location>
        <begin position="23"/>
        <end position="74"/>
    </location>
</feature>
<dbReference type="InterPro" id="IPR051918">
    <property type="entry name" value="STPP_CPPED1"/>
</dbReference>
<evidence type="ECO:0000256" key="1">
    <source>
        <dbReference type="SAM" id="MobiDB-lite"/>
    </source>
</evidence>
<feature type="chain" id="PRO_5035260814" description="Calcineurin-like phosphoesterase domain-containing protein" evidence="2">
    <location>
        <begin position="23"/>
        <end position="651"/>
    </location>
</feature>
<dbReference type="Proteomes" id="UP000641137">
    <property type="component" value="Unassembled WGS sequence"/>
</dbReference>
<dbReference type="Pfam" id="PF00149">
    <property type="entry name" value="Metallophos"/>
    <property type="match status" value="1"/>
</dbReference>
<evidence type="ECO:0000313" key="5">
    <source>
        <dbReference type="Proteomes" id="UP000641137"/>
    </source>
</evidence>
<feature type="region of interest" description="Disordered" evidence="1">
    <location>
        <begin position="564"/>
        <end position="588"/>
    </location>
</feature>
<feature type="signal peptide" evidence="2">
    <location>
        <begin position="1"/>
        <end position="22"/>
    </location>
</feature>
<keyword evidence="5" id="KW-1185">Reference proteome</keyword>
<dbReference type="RefSeq" id="WP_189489417.1">
    <property type="nucleotide sequence ID" value="NZ_BMZO01000004.1"/>
</dbReference>
<gene>
    <name evidence="4" type="ORF">GCM10010136_15550</name>
</gene>
<dbReference type="AlphaFoldDB" id="A0A8J3DN58"/>
<keyword evidence="2" id="KW-0732">Signal</keyword>
<protein>
    <recommendedName>
        <fullName evidence="3">Calcineurin-like phosphoesterase domain-containing protein</fullName>
    </recommendedName>
</protein>
<reference evidence="4" key="1">
    <citation type="journal article" date="2014" name="Int. J. Syst. Evol. Microbiol.">
        <title>Complete genome sequence of Corynebacterium casei LMG S-19264T (=DSM 44701T), isolated from a smear-ripened cheese.</title>
        <authorList>
            <consortium name="US DOE Joint Genome Institute (JGI-PGF)"/>
            <person name="Walter F."/>
            <person name="Albersmeier A."/>
            <person name="Kalinowski J."/>
            <person name="Ruckert C."/>
        </authorList>
    </citation>
    <scope>NUCLEOTIDE SEQUENCE</scope>
    <source>
        <strain evidence="4">KCTC 42097</strain>
    </source>
</reference>
<dbReference type="Gene3D" id="2.60.40.10">
    <property type="entry name" value="Immunoglobulins"/>
    <property type="match status" value="1"/>
</dbReference>
<organism evidence="4 5">
    <name type="scientific">Limoniibacter endophyticus</name>
    <dbReference type="NCBI Taxonomy" id="1565040"/>
    <lineage>
        <taxon>Bacteria</taxon>
        <taxon>Pseudomonadati</taxon>
        <taxon>Pseudomonadota</taxon>
        <taxon>Alphaproteobacteria</taxon>
        <taxon>Hyphomicrobiales</taxon>
        <taxon>Bartonellaceae</taxon>
        <taxon>Limoniibacter</taxon>
    </lineage>
</organism>
<dbReference type="SUPFAM" id="SSF56300">
    <property type="entry name" value="Metallo-dependent phosphatases"/>
    <property type="match status" value="1"/>
</dbReference>
<feature type="domain" description="Calcineurin-like phosphoesterase" evidence="3">
    <location>
        <begin position="96"/>
        <end position="281"/>
    </location>
</feature>
<evidence type="ECO:0000259" key="3">
    <source>
        <dbReference type="Pfam" id="PF00149"/>
    </source>
</evidence>
<dbReference type="InterPro" id="IPR013783">
    <property type="entry name" value="Ig-like_fold"/>
</dbReference>
<evidence type="ECO:0000256" key="2">
    <source>
        <dbReference type="SAM" id="SignalP"/>
    </source>
</evidence>
<feature type="compositionally biased region" description="Basic and acidic residues" evidence="1">
    <location>
        <begin position="567"/>
        <end position="576"/>
    </location>
</feature>
<feature type="compositionally biased region" description="Polar residues" evidence="1">
    <location>
        <begin position="25"/>
        <end position="43"/>
    </location>
</feature>
<dbReference type="InterPro" id="IPR004843">
    <property type="entry name" value="Calcineurin-like_PHP"/>
</dbReference>
<proteinExistence type="predicted"/>
<sequence>MLSFRSVLAALLATSLSLPAMAQDPASNPATPASNNSASTGVTQRFVIRSDTQYPWTNKGGDGSDSEDEQAESRELIEAQDAAINVWRDSKGSRDDIPIFLNGDVTAFYHGWQADYMKSRIAAMAPTYYGLGNHDYENNVDDCYQNGCASQAMQDLFRHIDNIGADARDNYQESGFGWEKYRGSQAYSKTIGDFTFIQLHNHFNYVKQWDDPFTNFERKEYRIEPSLNWLEEQLKNARSAGKLVIINMHRPPADLDGLKTRFSDLMSEYEVVAIFHGHTHIAGVGSDIGGAKVLNTGAAFNKTFMTAEFKKAEGVIEVFQATDNVVSPSPVAEIPIRKDASNSLAVPNFGNILPSRNSVTFTVHASWQQQGQPKPKGITAKITGMDQEYGTFFTDNYDEITIPNLTPSTDYTVTIQSEDDFGRRSKPVTRVIRTADSDTGPAKPINFCFNTNDKIVEWSFEHYYENPLSVDQEMDTVLTVNGSQRIPVGRYISQNTRHEYLSFVESIFPFTGTRSLVLRQKYQSIWSDYTELPLNDFYDADGNYAPDTDEAYWSEYNCDVMNGRRSARNDAPRNRSDAQPTNRSDAETYASNVRERFRAVEAEIQSLRQIVRACSSNGHKRIAGEDPPVDPGGSFFNFYFFSKSNAVPFMQ</sequence>
<dbReference type="EMBL" id="BMZO01000004">
    <property type="protein sequence ID" value="GHC69573.1"/>
    <property type="molecule type" value="Genomic_DNA"/>
</dbReference>
<dbReference type="PANTHER" id="PTHR43143:SF1">
    <property type="entry name" value="SERINE_THREONINE-PROTEIN PHOSPHATASE CPPED1"/>
    <property type="match status" value="1"/>
</dbReference>
<dbReference type="PANTHER" id="PTHR43143">
    <property type="entry name" value="METALLOPHOSPHOESTERASE, CALCINEURIN SUPERFAMILY"/>
    <property type="match status" value="1"/>
</dbReference>
<accession>A0A8J3DN58</accession>
<dbReference type="Gene3D" id="3.60.21.10">
    <property type="match status" value="1"/>
</dbReference>
<evidence type="ECO:0000313" key="4">
    <source>
        <dbReference type="EMBL" id="GHC69573.1"/>
    </source>
</evidence>
<comment type="caution">
    <text evidence="4">The sequence shown here is derived from an EMBL/GenBank/DDBJ whole genome shotgun (WGS) entry which is preliminary data.</text>
</comment>
<reference evidence="4" key="2">
    <citation type="submission" date="2020-09" db="EMBL/GenBank/DDBJ databases">
        <authorList>
            <person name="Sun Q."/>
            <person name="Kim S."/>
        </authorList>
    </citation>
    <scope>NUCLEOTIDE SEQUENCE</scope>
    <source>
        <strain evidence="4">KCTC 42097</strain>
    </source>
</reference>